<reference evidence="2" key="1">
    <citation type="journal article" date="2022" name="bioRxiv">
        <title>Sequencing and chromosome-scale assembly of the giantPleurodeles waltlgenome.</title>
        <authorList>
            <person name="Brown T."/>
            <person name="Elewa A."/>
            <person name="Iarovenko S."/>
            <person name="Subramanian E."/>
            <person name="Araus A.J."/>
            <person name="Petzold A."/>
            <person name="Susuki M."/>
            <person name="Suzuki K.-i.T."/>
            <person name="Hayashi T."/>
            <person name="Toyoda A."/>
            <person name="Oliveira C."/>
            <person name="Osipova E."/>
            <person name="Leigh N.D."/>
            <person name="Simon A."/>
            <person name="Yun M.H."/>
        </authorList>
    </citation>
    <scope>NUCLEOTIDE SEQUENCE</scope>
    <source>
        <strain evidence="2">20211129_DDA</strain>
        <tissue evidence="2">Liver</tissue>
    </source>
</reference>
<name>A0AAV7RHJ0_PLEWA</name>
<keyword evidence="3" id="KW-1185">Reference proteome</keyword>
<feature type="region of interest" description="Disordered" evidence="1">
    <location>
        <begin position="1"/>
        <end position="103"/>
    </location>
</feature>
<evidence type="ECO:0000256" key="1">
    <source>
        <dbReference type="SAM" id="MobiDB-lite"/>
    </source>
</evidence>
<dbReference type="Proteomes" id="UP001066276">
    <property type="component" value="Chromosome 5"/>
</dbReference>
<evidence type="ECO:0000313" key="2">
    <source>
        <dbReference type="EMBL" id="KAJ1150970.1"/>
    </source>
</evidence>
<gene>
    <name evidence="2" type="ORF">NDU88_003757</name>
</gene>
<sequence length="138" mass="15013">MLPQPRAGGEAGGGRARRDRDQECSRSSPRSVLLPSRTGESESRLVRGPKSARGVSRVPRSSPAKPPSRPSPTGRWGGAFQDVSEWPETERSNQPTGASGESAEYWTPNIAWGDQSPVGHSVLNPLEPPKFRLVYPRQ</sequence>
<proteinExistence type="predicted"/>
<evidence type="ECO:0000313" key="3">
    <source>
        <dbReference type="Proteomes" id="UP001066276"/>
    </source>
</evidence>
<feature type="compositionally biased region" description="Low complexity" evidence="1">
    <location>
        <begin position="25"/>
        <end position="37"/>
    </location>
</feature>
<protein>
    <submittedName>
        <fullName evidence="2">Uncharacterized protein</fullName>
    </submittedName>
</protein>
<dbReference type="EMBL" id="JANPWB010000009">
    <property type="protein sequence ID" value="KAJ1150970.1"/>
    <property type="molecule type" value="Genomic_DNA"/>
</dbReference>
<organism evidence="2 3">
    <name type="scientific">Pleurodeles waltl</name>
    <name type="common">Iberian ribbed newt</name>
    <dbReference type="NCBI Taxonomy" id="8319"/>
    <lineage>
        <taxon>Eukaryota</taxon>
        <taxon>Metazoa</taxon>
        <taxon>Chordata</taxon>
        <taxon>Craniata</taxon>
        <taxon>Vertebrata</taxon>
        <taxon>Euteleostomi</taxon>
        <taxon>Amphibia</taxon>
        <taxon>Batrachia</taxon>
        <taxon>Caudata</taxon>
        <taxon>Salamandroidea</taxon>
        <taxon>Salamandridae</taxon>
        <taxon>Pleurodelinae</taxon>
        <taxon>Pleurodeles</taxon>
    </lineage>
</organism>
<dbReference type="AlphaFoldDB" id="A0AAV7RHJ0"/>
<comment type="caution">
    <text evidence="2">The sequence shown here is derived from an EMBL/GenBank/DDBJ whole genome shotgun (WGS) entry which is preliminary data.</text>
</comment>
<accession>A0AAV7RHJ0</accession>